<feature type="repeat" description="Cell wall-binding" evidence="2">
    <location>
        <begin position="236"/>
        <end position="255"/>
    </location>
</feature>
<dbReference type="PROSITE" id="PS51170">
    <property type="entry name" value="CW"/>
    <property type="match status" value="1"/>
</dbReference>
<dbReference type="SUPFAM" id="SSF69360">
    <property type="entry name" value="Cell wall binding repeat"/>
    <property type="match status" value="1"/>
</dbReference>
<dbReference type="EMBL" id="WOFV02000052">
    <property type="protein sequence ID" value="NAS19005.1"/>
    <property type="molecule type" value="Genomic_DNA"/>
</dbReference>
<evidence type="ECO:0000313" key="4">
    <source>
        <dbReference type="Proteomes" id="UP000474042"/>
    </source>
</evidence>
<reference evidence="3 4" key="1">
    <citation type="submission" date="2020-01" db="EMBL/GenBank/DDBJ databases">
        <title>Genome sequence of a 1,3-propanediol producer, Clostridium butyricum S3.</title>
        <authorList>
            <person name="Zhou J."/>
        </authorList>
    </citation>
    <scope>NUCLEOTIDE SEQUENCE [LARGE SCALE GENOMIC DNA]</scope>
    <source>
        <strain evidence="3 4">S3</strain>
    </source>
</reference>
<sequence>MKKINKLILLLLSFIMCFGLGVKDVNAEEMSCIQSSSANKLLIINGESIELFNLYGATFVPFEPVAKYCNITLNKSGDKKYYFNKDGNNYIVNIGESGNMKNGEMLYNLYEMFNSFGYYIGSTADKISNEYTKIEPQRLAKNFEENGFLYVSLEFLYKELKVPFRIGMTGGAIILGNEYNAQGTINEMEHEYSIVIDKTINNTLNVQYNTLSKDDGNWEQNENHNWIFRKNDGKKATGWNKIGEYFYYLDSDGVMQMQKQVDGYKLGCDGAVVFN</sequence>
<dbReference type="InterPro" id="IPR018337">
    <property type="entry name" value="Cell_wall/Cho-bd_repeat"/>
</dbReference>
<protein>
    <recommendedName>
        <fullName evidence="5">Cell wall-binding protein</fullName>
    </recommendedName>
</protein>
<evidence type="ECO:0000256" key="2">
    <source>
        <dbReference type="PROSITE-ProRule" id="PRU00591"/>
    </source>
</evidence>
<dbReference type="Proteomes" id="UP000474042">
    <property type="component" value="Unassembled WGS sequence"/>
</dbReference>
<comment type="caution">
    <text evidence="3">The sequence shown here is derived from an EMBL/GenBank/DDBJ whole genome shotgun (WGS) entry which is preliminary data.</text>
</comment>
<organism evidence="3 4">
    <name type="scientific">Clostridium butyricum</name>
    <dbReference type="NCBI Taxonomy" id="1492"/>
    <lineage>
        <taxon>Bacteria</taxon>
        <taxon>Bacillati</taxon>
        <taxon>Bacillota</taxon>
        <taxon>Clostridia</taxon>
        <taxon>Eubacteriales</taxon>
        <taxon>Clostridiaceae</taxon>
        <taxon>Clostridium</taxon>
    </lineage>
</organism>
<evidence type="ECO:0008006" key="5">
    <source>
        <dbReference type="Google" id="ProtNLM"/>
    </source>
</evidence>
<gene>
    <name evidence="3" type="ORF">GND98_014280</name>
</gene>
<name>A0A6L9ESY2_CLOBU</name>
<evidence type="ECO:0000256" key="1">
    <source>
        <dbReference type="ARBA" id="ARBA00022737"/>
    </source>
</evidence>
<evidence type="ECO:0000313" key="3">
    <source>
        <dbReference type="EMBL" id="NAS19005.1"/>
    </source>
</evidence>
<proteinExistence type="predicted"/>
<accession>A0A6L9ESY2</accession>
<keyword evidence="1" id="KW-0677">Repeat</keyword>
<dbReference type="Gene3D" id="2.10.270.10">
    <property type="entry name" value="Cholin Binding"/>
    <property type="match status" value="1"/>
</dbReference>
<dbReference type="AlphaFoldDB" id="A0A6L9ESY2"/>